<proteinExistence type="predicted"/>
<dbReference type="Gramene" id="OMO64493">
    <property type="protein sequence ID" value="OMO64493"/>
    <property type="gene ID" value="CCACVL1_21711"/>
</dbReference>
<sequence>MAQANGRGKKKAKVKVVKKNISPQIRSMLPALHFDLHYCKPTSTKP</sequence>
<dbReference type="AlphaFoldDB" id="A0A1R3H2B0"/>
<protein>
    <submittedName>
        <fullName evidence="1">Tumor suppressor candidate 2</fullName>
    </submittedName>
</protein>
<evidence type="ECO:0000313" key="2">
    <source>
        <dbReference type="Proteomes" id="UP000188268"/>
    </source>
</evidence>
<accession>A0A1R3H2B0</accession>
<keyword evidence="2" id="KW-1185">Reference proteome</keyword>
<name>A0A1R3H2B0_COCAP</name>
<evidence type="ECO:0000313" key="1">
    <source>
        <dbReference type="EMBL" id="OMO64493.1"/>
    </source>
</evidence>
<dbReference type="EMBL" id="AWWV01012800">
    <property type="protein sequence ID" value="OMO64493.1"/>
    <property type="molecule type" value="Genomic_DNA"/>
</dbReference>
<reference evidence="1 2" key="1">
    <citation type="submission" date="2013-09" db="EMBL/GenBank/DDBJ databases">
        <title>Corchorus capsularis genome sequencing.</title>
        <authorList>
            <person name="Alam M."/>
            <person name="Haque M.S."/>
            <person name="Islam M.S."/>
            <person name="Emdad E.M."/>
            <person name="Islam M.M."/>
            <person name="Ahmed B."/>
            <person name="Halim A."/>
            <person name="Hossen Q.M.M."/>
            <person name="Hossain M.Z."/>
            <person name="Ahmed R."/>
            <person name="Khan M.M."/>
            <person name="Islam R."/>
            <person name="Rashid M.M."/>
            <person name="Khan S.A."/>
            <person name="Rahman M.S."/>
            <person name="Alam M."/>
        </authorList>
    </citation>
    <scope>NUCLEOTIDE SEQUENCE [LARGE SCALE GENOMIC DNA]</scope>
    <source>
        <strain evidence="2">cv. CVL-1</strain>
        <tissue evidence="1">Whole seedling</tissue>
    </source>
</reference>
<organism evidence="1 2">
    <name type="scientific">Corchorus capsularis</name>
    <name type="common">Jute</name>
    <dbReference type="NCBI Taxonomy" id="210143"/>
    <lineage>
        <taxon>Eukaryota</taxon>
        <taxon>Viridiplantae</taxon>
        <taxon>Streptophyta</taxon>
        <taxon>Embryophyta</taxon>
        <taxon>Tracheophyta</taxon>
        <taxon>Spermatophyta</taxon>
        <taxon>Magnoliopsida</taxon>
        <taxon>eudicotyledons</taxon>
        <taxon>Gunneridae</taxon>
        <taxon>Pentapetalae</taxon>
        <taxon>rosids</taxon>
        <taxon>malvids</taxon>
        <taxon>Malvales</taxon>
        <taxon>Malvaceae</taxon>
        <taxon>Grewioideae</taxon>
        <taxon>Apeibeae</taxon>
        <taxon>Corchorus</taxon>
    </lineage>
</organism>
<gene>
    <name evidence="1" type="ORF">CCACVL1_21711</name>
</gene>
<dbReference type="Proteomes" id="UP000188268">
    <property type="component" value="Unassembled WGS sequence"/>
</dbReference>
<comment type="caution">
    <text evidence="1">The sequence shown here is derived from an EMBL/GenBank/DDBJ whole genome shotgun (WGS) entry which is preliminary data.</text>
</comment>